<comment type="caution">
    <text evidence="2">The sequence shown here is derived from an EMBL/GenBank/DDBJ whole genome shotgun (WGS) entry which is preliminary data.</text>
</comment>
<sequence length="426" mass="49989">MESAVDPEPTAEPDAAVGSNEEAEDEEEVNGQGGQGEQDEQEEEGQPANQLVLHKSARPSKKQRQFKKRMTMAIIRFDGLPLNMHVPIVEWTYTIKENVFILRLCNGNYMKKSQLEMLSLSSQYVGKSLRSDKKFKQRICEIVWNDSIEIDDFESRWKDVMNEFNLTTNKWMAHMYSIRWDWIPAYYRHEHMSGLMRTTSRSESENHFFGKFINRRIMLVEFLSNFETAIEAQRFTHRKNDHDTRYKTPDWAVNKCMSVHTSEAGDFIKFKIKELDHERSGLYENHTVTESNQDDSSYVERIVREIMLSNDYIVNQLVYNMENLVLYRDELKRKMTELSENGRKSQPIPKKDRIANLLGLSQPSEDYINRPHGIQTKGYGSKKRFKSIQEQVASKTERKLRCCQLCGSFDHDRRTCPCPSKYDETL</sequence>
<evidence type="ECO:0000313" key="3">
    <source>
        <dbReference type="Proteomes" id="UP000326396"/>
    </source>
</evidence>
<reference evidence="2 3" key="1">
    <citation type="submission" date="2019-05" db="EMBL/GenBank/DDBJ databases">
        <title>Mikania micrantha, genome provides insights into the molecular mechanism of rapid growth.</title>
        <authorList>
            <person name="Liu B."/>
        </authorList>
    </citation>
    <scope>NUCLEOTIDE SEQUENCE [LARGE SCALE GENOMIC DNA]</scope>
    <source>
        <strain evidence="2">NLD-2019</strain>
        <tissue evidence="2">Leaf</tissue>
    </source>
</reference>
<keyword evidence="3" id="KW-1185">Reference proteome</keyword>
<dbReference type="Proteomes" id="UP000326396">
    <property type="component" value="Linkage Group LG4"/>
</dbReference>
<feature type="region of interest" description="Disordered" evidence="1">
    <location>
        <begin position="1"/>
        <end position="65"/>
    </location>
</feature>
<feature type="compositionally biased region" description="Basic residues" evidence="1">
    <location>
        <begin position="55"/>
        <end position="65"/>
    </location>
</feature>
<gene>
    <name evidence="2" type="ORF">E3N88_28397</name>
</gene>
<dbReference type="PANTHER" id="PTHR47718">
    <property type="entry name" value="OS01G0519700 PROTEIN"/>
    <property type="match status" value="1"/>
</dbReference>
<protein>
    <submittedName>
        <fullName evidence="2">Uncharacterized protein</fullName>
    </submittedName>
</protein>
<accession>A0A5N6N0D2</accession>
<evidence type="ECO:0000256" key="1">
    <source>
        <dbReference type="SAM" id="MobiDB-lite"/>
    </source>
</evidence>
<organism evidence="2 3">
    <name type="scientific">Mikania micrantha</name>
    <name type="common">bitter vine</name>
    <dbReference type="NCBI Taxonomy" id="192012"/>
    <lineage>
        <taxon>Eukaryota</taxon>
        <taxon>Viridiplantae</taxon>
        <taxon>Streptophyta</taxon>
        <taxon>Embryophyta</taxon>
        <taxon>Tracheophyta</taxon>
        <taxon>Spermatophyta</taxon>
        <taxon>Magnoliopsida</taxon>
        <taxon>eudicotyledons</taxon>
        <taxon>Gunneridae</taxon>
        <taxon>Pentapetalae</taxon>
        <taxon>asterids</taxon>
        <taxon>campanulids</taxon>
        <taxon>Asterales</taxon>
        <taxon>Asteraceae</taxon>
        <taxon>Asteroideae</taxon>
        <taxon>Heliantheae alliance</taxon>
        <taxon>Eupatorieae</taxon>
        <taxon>Mikania</taxon>
    </lineage>
</organism>
<dbReference type="AlphaFoldDB" id="A0A5N6N0D2"/>
<proteinExistence type="predicted"/>
<evidence type="ECO:0000313" key="2">
    <source>
        <dbReference type="EMBL" id="KAD4179806.1"/>
    </source>
</evidence>
<dbReference type="OrthoDB" id="1433805at2759"/>
<dbReference type="EMBL" id="SZYD01000014">
    <property type="protein sequence ID" value="KAD4179806.1"/>
    <property type="molecule type" value="Genomic_DNA"/>
</dbReference>
<name>A0A5N6N0D2_9ASTR</name>
<dbReference type="PANTHER" id="PTHR47718:SF17">
    <property type="entry name" value="PROTEIN FAR1-RELATED SEQUENCE 5-LIKE"/>
    <property type="match status" value="1"/>
</dbReference>